<dbReference type="AlphaFoldDB" id="A0A0W4ZSF6"/>
<keyword evidence="2" id="KW-1185">Reference proteome</keyword>
<evidence type="ECO:0000313" key="1">
    <source>
        <dbReference type="EMBL" id="KTW31319.1"/>
    </source>
</evidence>
<dbReference type="RefSeq" id="XP_018230309.1">
    <property type="nucleotide sequence ID" value="XM_018373654.1"/>
</dbReference>
<comment type="caution">
    <text evidence="1">The sequence shown here is derived from an EMBL/GenBank/DDBJ whole genome shotgun (WGS) entry which is preliminary data.</text>
</comment>
<dbReference type="InterPro" id="IPR028119">
    <property type="entry name" value="Snapin/Pallidin/Snn1"/>
</dbReference>
<sequence>MEQPESSVLFENDSLNELNEVIKDDKLPDILYNLLYPSVTDMFLNIREVYNTEKTLSEKLDSLIQKLQACIHLVNPEILEEILNDSIDLKKRMNLIYKTLKEAQLRMEKCYFILNKYQQ</sequence>
<dbReference type="GeneID" id="28939909"/>
<gene>
    <name evidence="1" type="ORF">T551_01391</name>
</gene>
<proteinExistence type="predicted"/>
<accession>A0A0W4ZSF6</accession>
<protein>
    <recommendedName>
        <fullName evidence="3">Biogenesis of lysosome-related organelles complex 1 subunit 7</fullName>
    </recommendedName>
</protein>
<reference evidence="2" key="1">
    <citation type="journal article" date="2016" name="Nat. Commun.">
        <title>Genome analysis of three Pneumocystis species reveals adaptation mechanisms to life exclusively in mammalian hosts.</title>
        <authorList>
            <person name="Ma L."/>
            <person name="Chen Z."/>
            <person name="Huang D.W."/>
            <person name="Kutty G."/>
            <person name="Ishihara M."/>
            <person name="Wang H."/>
            <person name="Abouelleil A."/>
            <person name="Bishop L."/>
            <person name="Davey E."/>
            <person name="Deng R."/>
            <person name="Deng X."/>
            <person name="Fan L."/>
            <person name="Fantoni G."/>
            <person name="Fitzgerald M."/>
            <person name="Gogineni E."/>
            <person name="Goldberg J.M."/>
            <person name="Handley G."/>
            <person name="Hu X."/>
            <person name="Huber C."/>
            <person name="Jiao X."/>
            <person name="Jones K."/>
            <person name="Levin J.Z."/>
            <person name="Liu Y."/>
            <person name="Macdonald P."/>
            <person name="Melnikov A."/>
            <person name="Raley C."/>
            <person name="Sassi M."/>
            <person name="Sherman B.T."/>
            <person name="Song X."/>
            <person name="Sykes S."/>
            <person name="Tran B."/>
            <person name="Walsh L."/>
            <person name="Xia Y."/>
            <person name="Yang J."/>
            <person name="Young S."/>
            <person name="Zeng Q."/>
            <person name="Zheng X."/>
            <person name="Stephens R."/>
            <person name="Nusbaum C."/>
            <person name="Birren B.W."/>
            <person name="Azadi P."/>
            <person name="Lempicki R.A."/>
            <person name="Cuomo C.A."/>
            <person name="Kovacs J.A."/>
        </authorList>
    </citation>
    <scope>NUCLEOTIDE SEQUENCE [LARGE SCALE GENOMIC DNA]</scope>
    <source>
        <strain evidence="2">RU7</strain>
    </source>
</reference>
<evidence type="ECO:0000313" key="2">
    <source>
        <dbReference type="Proteomes" id="UP000053447"/>
    </source>
</evidence>
<evidence type="ECO:0008006" key="3">
    <source>
        <dbReference type="Google" id="ProtNLM"/>
    </source>
</evidence>
<dbReference type="Pfam" id="PF14712">
    <property type="entry name" value="Snapin_Pallidin"/>
    <property type="match status" value="1"/>
</dbReference>
<dbReference type="VEuPathDB" id="FungiDB:T551_01391"/>
<dbReference type="OrthoDB" id="5399166at2759"/>
<name>A0A0W4ZSF6_PNEJ7</name>
<dbReference type="Proteomes" id="UP000053447">
    <property type="component" value="Unassembled WGS sequence"/>
</dbReference>
<dbReference type="EMBL" id="LFWA01000005">
    <property type="protein sequence ID" value="KTW31319.1"/>
    <property type="molecule type" value="Genomic_DNA"/>
</dbReference>
<organism evidence="1 2">
    <name type="scientific">Pneumocystis jirovecii (strain RU7)</name>
    <name type="common">Human pneumocystis pneumonia agent</name>
    <dbReference type="NCBI Taxonomy" id="1408657"/>
    <lineage>
        <taxon>Eukaryota</taxon>
        <taxon>Fungi</taxon>
        <taxon>Dikarya</taxon>
        <taxon>Ascomycota</taxon>
        <taxon>Taphrinomycotina</taxon>
        <taxon>Pneumocystomycetes</taxon>
        <taxon>Pneumocystaceae</taxon>
        <taxon>Pneumocystis</taxon>
    </lineage>
</organism>